<evidence type="ECO:0000256" key="2">
    <source>
        <dbReference type="SAM" id="MobiDB-lite"/>
    </source>
</evidence>
<evidence type="ECO:0000256" key="3">
    <source>
        <dbReference type="SAM" id="Phobius"/>
    </source>
</evidence>
<dbReference type="InterPro" id="IPR013083">
    <property type="entry name" value="Znf_RING/FYVE/PHD"/>
</dbReference>
<dbReference type="PROSITE" id="PS50089">
    <property type="entry name" value="ZF_RING_2"/>
    <property type="match status" value="1"/>
</dbReference>
<name>A0A2I0ABW0_9ASPA</name>
<organism evidence="5 6">
    <name type="scientific">Apostasia shenzhenica</name>
    <dbReference type="NCBI Taxonomy" id="1088818"/>
    <lineage>
        <taxon>Eukaryota</taxon>
        <taxon>Viridiplantae</taxon>
        <taxon>Streptophyta</taxon>
        <taxon>Embryophyta</taxon>
        <taxon>Tracheophyta</taxon>
        <taxon>Spermatophyta</taxon>
        <taxon>Magnoliopsida</taxon>
        <taxon>Liliopsida</taxon>
        <taxon>Asparagales</taxon>
        <taxon>Orchidaceae</taxon>
        <taxon>Apostasioideae</taxon>
        <taxon>Apostasia</taxon>
    </lineage>
</organism>
<gene>
    <name evidence="5" type="primary">ATL60</name>
    <name evidence="5" type="ORF">AXF42_Ash002012</name>
</gene>
<dbReference type="Proteomes" id="UP000236161">
    <property type="component" value="Unassembled WGS sequence"/>
</dbReference>
<dbReference type="GO" id="GO:0008270">
    <property type="term" value="F:zinc ion binding"/>
    <property type="evidence" value="ECO:0007669"/>
    <property type="project" value="UniProtKB-KW"/>
</dbReference>
<dbReference type="EMBL" id="KZ452001">
    <property type="protein sequence ID" value="PKA53031.1"/>
    <property type="molecule type" value="Genomic_DNA"/>
</dbReference>
<evidence type="ECO:0000256" key="1">
    <source>
        <dbReference type="PROSITE-ProRule" id="PRU00175"/>
    </source>
</evidence>
<protein>
    <submittedName>
        <fullName evidence="5">RING-H2 finger protein ATL60</fullName>
        <ecNumber evidence="5">2.3.-.-</ecNumber>
    </submittedName>
</protein>
<keyword evidence="1" id="KW-0862">Zinc</keyword>
<dbReference type="PANTHER" id="PTHR45676">
    <property type="entry name" value="RING-H2 FINGER PROTEIN ATL51-RELATED"/>
    <property type="match status" value="1"/>
</dbReference>
<dbReference type="PANTHER" id="PTHR45676:SF132">
    <property type="entry name" value="RING-H2 FINGER PROTEIN ATL3"/>
    <property type="match status" value="1"/>
</dbReference>
<keyword evidence="3" id="KW-0472">Membrane</keyword>
<accession>A0A2I0ABW0</accession>
<dbReference type="GO" id="GO:0016746">
    <property type="term" value="F:acyltransferase activity"/>
    <property type="evidence" value="ECO:0007669"/>
    <property type="project" value="UniProtKB-KW"/>
</dbReference>
<keyword evidence="1" id="KW-0863">Zinc-finger</keyword>
<feature type="domain" description="RING-type" evidence="4">
    <location>
        <begin position="85"/>
        <end position="127"/>
    </location>
</feature>
<keyword evidence="5" id="KW-0012">Acyltransferase</keyword>
<dbReference type="EC" id="2.3.-.-" evidence="5"/>
<evidence type="ECO:0000259" key="4">
    <source>
        <dbReference type="PROSITE" id="PS50089"/>
    </source>
</evidence>
<keyword evidence="1" id="KW-0479">Metal-binding</keyword>
<dbReference type="SUPFAM" id="SSF57850">
    <property type="entry name" value="RING/U-box"/>
    <property type="match status" value="1"/>
</dbReference>
<dbReference type="Pfam" id="PF13639">
    <property type="entry name" value="zf-RING_2"/>
    <property type="match status" value="1"/>
</dbReference>
<keyword evidence="6" id="KW-1185">Reference proteome</keyword>
<feature type="region of interest" description="Disordered" evidence="2">
    <location>
        <begin position="161"/>
        <end position="188"/>
    </location>
</feature>
<dbReference type="InterPro" id="IPR001841">
    <property type="entry name" value="Znf_RING"/>
</dbReference>
<evidence type="ECO:0000313" key="6">
    <source>
        <dbReference type="Proteomes" id="UP000236161"/>
    </source>
</evidence>
<feature type="compositionally biased region" description="Polar residues" evidence="2">
    <location>
        <begin position="161"/>
        <end position="170"/>
    </location>
</feature>
<feature type="transmembrane region" description="Helical" evidence="3">
    <location>
        <begin position="20"/>
        <end position="43"/>
    </location>
</feature>
<dbReference type="UniPathway" id="UPA00143"/>
<keyword evidence="3" id="KW-1133">Transmembrane helix</keyword>
<keyword evidence="3" id="KW-0812">Transmembrane</keyword>
<keyword evidence="5" id="KW-0808">Transferase</keyword>
<dbReference type="AlphaFoldDB" id="A0A2I0ABW0"/>
<dbReference type="GO" id="GO:0016567">
    <property type="term" value="P:protein ubiquitination"/>
    <property type="evidence" value="ECO:0007669"/>
    <property type="project" value="UniProtKB-UniPathway"/>
</dbReference>
<dbReference type="SMART" id="SM00184">
    <property type="entry name" value="RING"/>
    <property type="match status" value="1"/>
</dbReference>
<reference evidence="5 6" key="1">
    <citation type="journal article" date="2017" name="Nature">
        <title>The Apostasia genome and the evolution of orchids.</title>
        <authorList>
            <person name="Zhang G.Q."/>
            <person name="Liu K.W."/>
            <person name="Li Z."/>
            <person name="Lohaus R."/>
            <person name="Hsiao Y.Y."/>
            <person name="Niu S.C."/>
            <person name="Wang J.Y."/>
            <person name="Lin Y.C."/>
            <person name="Xu Q."/>
            <person name="Chen L.J."/>
            <person name="Yoshida K."/>
            <person name="Fujiwara S."/>
            <person name="Wang Z.W."/>
            <person name="Zhang Y.Q."/>
            <person name="Mitsuda N."/>
            <person name="Wang M."/>
            <person name="Liu G.H."/>
            <person name="Pecoraro L."/>
            <person name="Huang H.X."/>
            <person name="Xiao X.J."/>
            <person name="Lin M."/>
            <person name="Wu X.Y."/>
            <person name="Wu W.L."/>
            <person name="Chen Y.Y."/>
            <person name="Chang S.B."/>
            <person name="Sakamoto S."/>
            <person name="Ohme-Takagi M."/>
            <person name="Yagi M."/>
            <person name="Zeng S.J."/>
            <person name="Shen C.Y."/>
            <person name="Yeh C.M."/>
            <person name="Luo Y.B."/>
            <person name="Tsai W.C."/>
            <person name="Van de Peer Y."/>
            <person name="Liu Z.J."/>
        </authorList>
    </citation>
    <scope>NUCLEOTIDE SEQUENCE [LARGE SCALE GENOMIC DNA]</scope>
    <source>
        <strain evidence="6">cv. Shenzhen</strain>
        <tissue evidence="5">Stem</tissue>
    </source>
</reference>
<dbReference type="OrthoDB" id="726053at2759"/>
<dbReference type="Gene3D" id="3.30.40.10">
    <property type="entry name" value="Zinc/RING finger domain, C3HC4 (zinc finger)"/>
    <property type="match status" value="1"/>
</dbReference>
<proteinExistence type="predicted"/>
<evidence type="ECO:0000313" key="5">
    <source>
        <dbReference type="EMBL" id="PKA53031.1"/>
    </source>
</evidence>
<dbReference type="STRING" id="1088818.A0A2I0ABW0"/>
<sequence length="188" mass="19973">MNLSAVPSPAPAPPTNVVLSPLLIAGGILAGVSLTLASIRYILFRFFPQLRPESQQMAPAGGDVRRILSSIPVIVCGEKERGLECSVCLSAMEEADRARFLPGCRHGFHAQCIDAWLCSRLSCPFCRSPVAAVAGAAEVTEEEAPAAGACSTRRGYLRENLQQNKQTSPANRPVTVDSPAPVDHDPPV</sequence>